<dbReference type="Proteomes" id="UP000636888">
    <property type="component" value="Unassembled WGS sequence"/>
</dbReference>
<feature type="chain" id="PRO_5035163185" description="Lipoprotein" evidence="1">
    <location>
        <begin position="21"/>
        <end position="152"/>
    </location>
</feature>
<organism evidence="2 3">
    <name type="scientific">Geomesophilobacter sediminis</name>
    <dbReference type="NCBI Taxonomy" id="2798584"/>
    <lineage>
        <taxon>Bacteria</taxon>
        <taxon>Pseudomonadati</taxon>
        <taxon>Thermodesulfobacteriota</taxon>
        <taxon>Desulfuromonadia</taxon>
        <taxon>Geobacterales</taxon>
        <taxon>Geobacteraceae</taxon>
        <taxon>Geomesophilobacter</taxon>
    </lineage>
</organism>
<name>A0A8J7LXR0_9BACT</name>
<dbReference type="EMBL" id="JAEMHM010000002">
    <property type="protein sequence ID" value="MBJ6723541.1"/>
    <property type="molecule type" value="Genomic_DNA"/>
</dbReference>
<evidence type="ECO:0000313" key="2">
    <source>
        <dbReference type="EMBL" id="MBJ6723541.1"/>
    </source>
</evidence>
<protein>
    <recommendedName>
        <fullName evidence="4">Lipoprotein</fullName>
    </recommendedName>
</protein>
<comment type="caution">
    <text evidence="2">The sequence shown here is derived from an EMBL/GenBank/DDBJ whole genome shotgun (WGS) entry which is preliminary data.</text>
</comment>
<keyword evidence="3" id="KW-1185">Reference proteome</keyword>
<sequence>MNRIVLVLMLALLFQGCGQSNVSAPAAATTRDTGSTTGSEWSTQVPVDTAAFVELFKNSDCADLRNRLFLIDGALVLHDRSGNSCPDNDYQLTLFDGSPSIRLEDLADSIAGPTWLVSTPDHLQMFQTIQANLDKADLGLGTGHTVVQVPMQ</sequence>
<dbReference type="AlphaFoldDB" id="A0A8J7LXR0"/>
<feature type="signal peptide" evidence="1">
    <location>
        <begin position="1"/>
        <end position="20"/>
    </location>
</feature>
<proteinExistence type="predicted"/>
<evidence type="ECO:0008006" key="4">
    <source>
        <dbReference type="Google" id="ProtNLM"/>
    </source>
</evidence>
<dbReference type="RefSeq" id="WP_199382386.1">
    <property type="nucleotide sequence ID" value="NZ_JAEMHM010000002.1"/>
</dbReference>
<keyword evidence="1" id="KW-0732">Signal</keyword>
<evidence type="ECO:0000313" key="3">
    <source>
        <dbReference type="Proteomes" id="UP000636888"/>
    </source>
</evidence>
<evidence type="ECO:0000256" key="1">
    <source>
        <dbReference type="SAM" id="SignalP"/>
    </source>
</evidence>
<dbReference type="PROSITE" id="PS51257">
    <property type="entry name" value="PROKAR_LIPOPROTEIN"/>
    <property type="match status" value="1"/>
</dbReference>
<accession>A0A8J7LXR0</accession>
<gene>
    <name evidence="2" type="ORF">JFN93_02360</name>
</gene>
<reference evidence="2" key="1">
    <citation type="submission" date="2020-12" db="EMBL/GenBank/DDBJ databases">
        <title>Geomonas sp. Red875, isolated from river sediment.</title>
        <authorList>
            <person name="Xu Z."/>
            <person name="Zhang Z."/>
            <person name="Masuda Y."/>
            <person name="Itoh H."/>
            <person name="Senoo K."/>
        </authorList>
    </citation>
    <scope>NUCLEOTIDE SEQUENCE</scope>
    <source>
        <strain evidence="2">Red875</strain>
    </source>
</reference>